<keyword evidence="9" id="KW-0325">Glycoprotein</keyword>
<keyword evidence="10 11" id="KW-0807">Transducer</keyword>
<dbReference type="InterPro" id="IPR000276">
    <property type="entry name" value="GPCR_Rhodpsn"/>
</dbReference>
<dbReference type="PROSITE" id="PS50262">
    <property type="entry name" value="G_PROTEIN_RECEP_F1_2"/>
    <property type="match status" value="1"/>
</dbReference>
<evidence type="ECO:0000313" key="14">
    <source>
        <dbReference type="EMBL" id="VDK43835.1"/>
    </source>
</evidence>
<feature type="domain" description="G-protein coupled receptors family 1 profile" evidence="13">
    <location>
        <begin position="47"/>
        <end position="370"/>
    </location>
</feature>
<evidence type="ECO:0000313" key="15">
    <source>
        <dbReference type="Proteomes" id="UP000267096"/>
    </source>
</evidence>
<keyword evidence="4 12" id="KW-1133">Transmembrane helix</keyword>
<evidence type="ECO:0000256" key="3">
    <source>
        <dbReference type="ARBA" id="ARBA00022692"/>
    </source>
</evidence>
<dbReference type="AlphaFoldDB" id="A0A0M3JTF6"/>
<keyword evidence="15" id="KW-1185">Reference proteome</keyword>
<feature type="transmembrane region" description="Helical" evidence="12">
    <location>
        <begin position="29"/>
        <end position="56"/>
    </location>
</feature>
<dbReference type="PANTHER" id="PTHR45695">
    <property type="entry name" value="LEUCOKININ RECEPTOR-RELATED"/>
    <property type="match status" value="1"/>
</dbReference>
<evidence type="ECO:0000256" key="11">
    <source>
        <dbReference type="RuleBase" id="RU000688"/>
    </source>
</evidence>
<evidence type="ECO:0000256" key="12">
    <source>
        <dbReference type="SAM" id="Phobius"/>
    </source>
</evidence>
<feature type="transmembrane region" description="Helical" evidence="12">
    <location>
        <begin position="310"/>
        <end position="335"/>
    </location>
</feature>
<keyword evidence="5 11" id="KW-0297">G-protein coupled receptor</keyword>
<dbReference type="Gene3D" id="1.20.1070.10">
    <property type="entry name" value="Rhodopsin 7-helix transmembrane proteins"/>
    <property type="match status" value="2"/>
</dbReference>
<evidence type="ECO:0000256" key="6">
    <source>
        <dbReference type="ARBA" id="ARBA00023136"/>
    </source>
</evidence>
<feature type="transmembrane region" description="Helical" evidence="12">
    <location>
        <begin position="97"/>
        <end position="122"/>
    </location>
</feature>
<dbReference type="PROSITE" id="PS00237">
    <property type="entry name" value="G_PROTEIN_RECEP_F1_1"/>
    <property type="match status" value="1"/>
</dbReference>
<proteinExistence type="inferred from homology"/>
<dbReference type="Proteomes" id="UP000267096">
    <property type="component" value="Unassembled WGS sequence"/>
</dbReference>
<dbReference type="SUPFAM" id="SSF81321">
    <property type="entry name" value="Family A G protein-coupled receptor-like"/>
    <property type="match status" value="1"/>
</dbReference>
<comment type="subcellular location">
    <subcellularLocation>
        <location evidence="1">Cell membrane</location>
        <topology evidence="1">Multi-pass membrane protein</topology>
    </subcellularLocation>
</comment>
<name>A0A0M3JTF6_ANISI</name>
<keyword evidence="7" id="KW-1015">Disulfide bond</keyword>
<evidence type="ECO:0000256" key="8">
    <source>
        <dbReference type="ARBA" id="ARBA00023170"/>
    </source>
</evidence>
<sequence length="456" mass="52063">MGLLDNISDEYRERVMQFYNETKRFEAHIGIIIPAIFACVIAIGLVGNLLVVIVALHRQMRNSTNTLILDSIEPTENSKEKLQKRARQRRKEAINKCVSGLACSDLMFLTLCVPFTAIDYALPVWIFPRWMCSMINYLQHSAAYFSVWTLTLMAADRFLAVCYPVESMTLRNTSNTTVTLAIVYTAIVLSQIPVASIHDIYVYDFIIETRSTCAIVRIATGEASITEARRCHIHFSIQLSMNTFLKARLYFFSFNVFGYLLPLGITCVFYYFMLRRLWYTPRPGRGAEGMRASIRSRPETVRAKKKITRLVLCVVVIWAFCWLPLNICFMFSGVVYPETLVMKGGKLMVIIQILSQVLAYTNSCLNPILYAFLSDNFRKGFTRIFTVAINICTMGRCCKENRECGRVELIHCKNGLHSLTRMMPSTNACASSSSHALHFRITNQVLVFLYTLLQQL</sequence>
<dbReference type="InterPro" id="IPR017452">
    <property type="entry name" value="GPCR_Rhodpsn_7TM"/>
</dbReference>
<feature type="transmembrane region" description="Helical" evidence="12">
    <location>
        <begin position="249"/>
        <end position="272"/>
    </location>
</feature>
<keyword evidence="8 11" id="KW-0675">Receptor</keyword>
<keyword evidence="3 11" id="KW-0812">Transmembrane</keyword>
<evidence type="ECO:0000256" key="2">
    <source>
        <dbReference type="ARBA" id="ARBA00022475"/>
    </source>
</evidence>
<dbReference type="PRINTS" id="PR00237">
    <property type="entry name" value="GPCRRHODOPSN"/>
</dbReference>
<feature type="transmembrane region" description="Helical" evidence="12">
    <location>
        <begin position="347"/>
        <end position="373"/>
    </location>
</feature>
<dbReference type="Pfam" id="PF00001">
    <property type="entry name" value="7tm_1"/>
    <property type="match status" value="1"/>
</dbReference>
<evidence type="ECO:0000256" key="7">
    <source>
        <dbReference type="ARBA" id="ARBA00023157"/>
    </source>
</evidence>
<dbReference type="GO" id="GO:0004930">
    <property type="term" value="F:G protein-coupled receptor activity"/>
    <property type="evidence" value="ECO:0007669"/>
    <property type="project" value="UniProtKB-KW"/>
</dbReference>
<evidence type="ECO:0000256" key="4">
    <source>
        <dbReference type="ARBA" id="ARBA00022989"/>
    </source>
</evidence>
<evidence type="ECO:0000256" key="9">
    <source>
        <dbReference type="ARBA" id="ARBA00023180"/>
    </source>
</evidence>
<feature type="transmembrane region" description="Helical" evidence="12">
    <location>
        <begin position="177"/>
        <end position="195"/>
    </location>
</feature>
<reference evidence="16" key="1">
    <citation type="submission" date="2017-02" db="UniProtKB">
        <authorList>
            <consortium name="WormBaseParasite"/>
        </authorList>
    </citation>
    <scope>IDENTIFICATION</scope>
</reference>
<dbReference type="WBParaSite" id="ASIM_0001130901-mRNA-1">
    <property type="protein sequence ID" value="ASIM_0001130901-mRNA-1"/>
    <property type="gene ID" value="ASIM_0001130901"/>
</dbReference>
<dbReference type="GO" id="GO:0005886">
    <property type="term" value="C:plasma membrane"/>
    <property type="evidence" value="ECO:0007669"/>
    <property type="project" value="UniProtKB-SubCell"/>
</dbReference>
<keyword evidence="2" id="KW-1003">Cell membrane</keyword>
<dbReference type="OrthoDB" id="2132067at2759"/>
<evidence type="ECO:0000256" key="10">
    <source>
        <dbReference type="ARBA" id="ARBA00023224"/>
    </source>
</evidence>
<evidence type="ECO:0000256" key="5">
    <source>
        <dbReference type="ARBA" id="ARBA00023040"/>
    </source>
</evidence>
<dbReference type="PANTHER" id="PTHR45695:SF23">
    <property type="entry name" value="GALANIN-LIKE G-PROTEIN COUPLED RECEPTOR NPR-9"/>
    <property type="match status" value="1"/>
</dbReference>
<gene>
    <name evidence="14" type="ORF">ASIM_LOCUS10867</name>
</gene>
<evidence type="ECO:0000256" key="1">
    <source>
        <dbReference type="ARBA" id="ARBA00004651"/>
    </source>
</evidence>
<feature type="transmembrane region" description="Helical" evidence="12">
    <location>
        <begin position="142"/>
        <end position="165"/>
    </location>
</feature>
<protein>
    <submittedName>
        <fullName evidence="16">G_PROTEIN_RECEP_F1_2 domain-containing protein</fullName>
    </submittedName>
</protein>
<organism evidence="16">
    <name type="scientific">Anisakis simplex</name>
    <name type="common">Herring worm</name>
    <dbReference type="NCBI Taxonomy" id="6269"/>
    <lineage>
        <taxon>Eukaryota</taxon>
        <taxon>Metazoa</taxon>
        <taxon>Ecdysozoa</taxon>
        <taxon>Nematoda</taxon>
        <taxon>Chromadorea</taxon>
        <taxon>Rhabditida</taxon>
        <taxon>Spirurina</taxon>
        <taxon>Ascaridomorpha</taxon>
        <taxon>Ascaridoidea</taxon>
        <taxon>Anisakidae</taxon>
        <taxon>Anisakis</taxon>
        <taxon>Anisakis simplex complex</taxon>
    </lineage>
</organism>
<dbReference type="EMBL" id="UYRR01031023">
    <property type="protein sequence ID" value="VDK43835.1"/>
    <property type="molecule type" value="Genomic_DNA"/>
</dbReference>
<reference evidence="14 15" key="2">
    <citation type="submission" date="2018-11" db="EMBL/GenBank/DDBJ databases">
        <authorList>
            <consortium name="Pathogen Informatics"/>
        </authorList>
    </citation>
    <scope>NUCLEOTIDE SEQUENCE [LARGE SCALE GENOMIC DNA]</scope>
</reference>
<comment type="similarity">
    <text evidence="11">Belongs to the G-protein coupled receptor 1 family.</text>
</comment>
<accession>A0A0M3JTF6</accession>
<evidence type="ECO:0000259" key="13">
    <source>
        <dbReference type="PROSITE" id="PS50262"/>
    </source>
</evidence>
<keyword evidence="6 12" id="KW-0472">Membrane</keyword>
<evidence type="ECO:0000313" key="16">
    <source>
        <dbReference type="WBParaSite" id="ASIM_0001130901-mRNA-1"/>
    </source>
</evidence>